<dbReference type="GO" id="GO:0030246">
    <property type="term" value="F:carbohydrate binding"/>
    <property type="evidence" value="ECO:0007669"/>
    <property type="project" value="UniProtKB-KW"/>
</dbReference>
<dbReference type="EMBL" id="JBEAFC010000012">
    <property type="protein sequence ID" value="KAL1534633.1"/>
    <property type="molecule type" value="Genomic_DNA"/>
</dbReference>
<protein>
    <submittedName>
        <fullName evidence="5">Lectin CPL-like</fullName>
    </submittedName>
</protein>
<dbReference type="InterPro" id="IPR013320">
    <property type="entry name" value="ConA-like_dom_sf"/>
</dbReference>
<dbReference type="InterPro" id="IPR016363">
    <property type="entry name" value="L-lectin"/>
</dbReference>
<sequence length="274" mass="29783">MALFKTLKPLLSSAAIALFVILAMTNKAYSQSYWTYFTYDFDGCQPKSLTYSGDAFFPSDSTFLRLTKTNGSGIPQPGSIGRVLRSKPIQFHGQWARASFETTINFTISSTPGDNNPADGLVFFIAPVGYVFPAGSGGSNFGVYNQSGLAPNVFAVEFDMYVNSEWDPNFRHIGINIGSRNSSNVTKLEGTDGQLVSARICYVAATRLITVYATAAAGKFEVSYVYDLSNLLFQMVQVGIAASSGVHVAVHDVATWYFSSFVAVGKQDAKIFKF</sequence>
<evidence type="ECO:0000313" key="6">
    <source>
        <dbReference type="Proteomes" id="UP001567538"/>
    </source>
</evidence>
<dbReference type="SUPFAM" id="SSF49899">
    <property type="entry name" value="Concanavalin A-like lectins/glucanases"/>
    <property type="match status" value="1"/>
</dbReference>
<dbReference type="Pfam" id="PF00139">
    <property type="entry name" value="Lectin_legB"/>
    <property type="match status" value="1"/>
</dbReference>
<evidence type="ECO:0000256" key="3">
    <source>
        <dbReference type="SAM" id="SignalP"/>
    </source>
</evidence>
<dbReference type="InterPro" id="IPR050258">
    <property type="entry name" value="Leguminous_Lectin"/>
</dbReference>
<reference evidence="5 6" key="1">
    <citation type="submission" date="2024-06" db="EMBL/GenBank/DDBJ databases">
        <title>A chromosome level genome sequence of Diviner's sage (Salvia divinorum).</title>
        <authorList>
            <person name="Ford S.A."/>
            <person name="Ro D.-K."/>
            <person name="Ness R.W."/>
            <person name="Phillips M.A."/>
        </authorList>
    </citation>
    <scope>NUCLEOTIDE SEQUENCE [LARGE SCALE GENOMIC DNA]</scope>
    <source>
        <strain evidence="5">SAF-2024a</strain>
        <tissue evidence="5">Leaf</tissue>
    </source>
</reference>
<feature type="domain" description="Legume lectin" evidence="4">
    <location>
        <begin position="41"/>
        <end position="261"/>
    </location>
</feature>
<name>A0ABD1FVA2_SALDI</name>
<proteinExistence type="inferred from homology"/>
<keyword evidence="3" id="KW-0732">Signal</keyword>
<dbReference type="InterPro" id="IPR001220">
    <property type="entry name" value="Legume_lectin_dom"/>
</dbReference>
<evidence type="ECO:0000256" key="2">
    <source>
        <dbReference type="ARBA" id="ARBA00022734"/>
    </source>
</evidence>
<comment type="caution">
    <text evidence="5">The sequence shown here is derived from an EMBL/GenBank/DDBJ whole genome shotgun (WGS) entry which is preliminary data.</text>
</comment>
<evidence type="ECO:0000256" key="1">
    <source>
        <dbReference type="ARBA" id="ARBA00007606"/>
    </source>
</evidence>
<evidence type="ECO:0000313" key="5">
    <source>
        <dbReference type="EMBL" id="KAL1534633.1"/>
    </source>
</evidence>
<dbReference type="Proteomes" id="UP001567538">
    <property type="component" value="Unassembled WGS sequence"/>
</dbReference>
<comment type="similarity">
    <text evidence="1">Belongs to the leguminous lectin family.</text>
</comment>
<evidence type="ECO:0000259" key="4">
    <source>
        <dbReference type="Pfam" id="PF00139"/>
    </source>
</evidence>
<dbReference type="PANTHER" id="PTHR32401">
    <property type="entry name" value="CONCANAVALIN A-LIKE LECTIN FAMILY PROTEIN"/>
    <property type="match status" value="1"/>
</dbReference>
<feature type="signal peptide" evidence="3">
    <location>
        <begin position="1"/>
        <end position="30"/>
    </location>
</feature>
<dbReference type="AlphaFoldDB" id="A0ABD1FVA2"/>
<gene>
    <name evidence="5" type="ORF">AAHA92_30794</name>
</gene>
<dbReference type="Gene3D" id="2.60.120.200">
    <property type="match status" value="1"/>
</dbReference>
<keyword evidence="2" id="KW-0430">Lectin</keyword>
<keyword evidence="6" id="KW-1185">Reference proteome</keyword>
<accession>A0ABD1FVA2</accession>
<dbReference type="PIRSF" id="PIRSF002690">
    <property type="entry name" value="L-type_lectin_plant"/>
    <property type="match status" value="1"/>
</dbReference>
<dbReference type="CDD" id="cd06899">
    <property type="entry name" value="lectin_legume_LecRK_Arcelin_ConA"/>
    <property type="match status" value="1"/>
</dbReference>
<feature type="chain" id="PRO_5044793764" evidence="3">
    <location>
        <begin position="31"/>
        <end position="274"/>
    </location>
</feature>
<organism evidence="5 6">
    <name type="scientific">Salvia divinorum</name>
    <name type="common">Maria pastora</name>
    <name type="synonym">Diviner's sage</name>
    <dbReference type="NCBI Taxonomy" id="28513"/>
    <lineage>
        <taxon>Eukaryota</taxon>
        <taxon>Viridiplantae</taxon>
        <taxon>Streptophyta</taxon>
        <taxon>Embryophyta</taxon>
        <taxon>Tracheophyta</taxon>
        <taxon>Spermatophyta</taxon>
        <taxon>Magnoliopsida</taxon>
        <taxon>eudicotyledons</taxon>
        <taxon>Gunneridae</taxon>
        <taxon>Pentapetalae</taxon>
        <taxon>asterids</taxon>
        <taxon>lamiids</taxon>
        <taxon>Lamiales</taxon>
        <taxon>Lamiaceae</taxon>
        <taxon>Nepetoideae</taxon>
        <taxon>Mentheae</taxon>
        <taxon>Salviinae</taxon>
        <taxon>Salvia</taxon>
        <taxon>Salvia subgen. Calosphace</taxon>
    </lineage>
</organism>
<dbReference type="PANTHER" id="PTHR32401:SF48">
    <property type="entry name" value="LEGUME LECTIN DOMAIN-CONTAINING PROTEIN"/>
    <property type="match status" value="1"/>
</dbReference>